<reference evidence="1 2" key="1">
    <citation type="journal article" date="2014" name="Genome Announc.">
        <title>Draft Genome Sequences of Three Strains of Bacteroides pyogenes Isolated from a Cat and Swine.</title>
        <authorList>
            <person name="Sakamoto M."/>
            <person name="Oshima K."/>
            <person name="Suda W."/>
            <person name="Kitamura K."/>
            <person name="Iida T."/>
            <person name="Hattori M."/>
            <person name="Ohkuma M."/>
        </authorList>
    </citation>
    <scope>NUCLEOTIDE SEQUENCE [LARGE SCALE GENOMIC DNA]</scope>
    <source>
        <strain evidence="1 2">JCM 6292</strain>
    </source>
</reference>
<comment type="caution">
    <text evidence="1">The sequence shown here is derived from an EMBL/GenBank/DDBJ whole genome shotgun (WGS) entry which is preliminary data.</text>
</comment>
<accession>W4P7L4</accession>
<protein>
    <recommendedName>
        <fullName evidence="3">DUF1064 domain-containing protein</fullName>
    </recommendedName>
</protein>
<dbReference type="Proteomes" id="UP000018861">
    <property type="component" value="Unassembled WGS sequence"/>
</dbReference>
<dbReference type="AlphaFoldDB" id="W4P7L4"/>
<name>W4P7L4_9BACE</name>
<sequence>MKQKYFARKIKNAFGVFDSKTEYERFLYLRSMQDRGIIQGLQRQVSFEIIPKLVKMVKVPLKTKIKLVERVDEQAAHYTPDFCYYRDGKYIIEEVKSKGTALARDYPLRRKLIKQLIARHNQSVGSEEWVFNEIKSV</sequence>
<dbReference type="Pfam" id="PF06356">
    <property type="entry name" value="DUF1064"/>
    <property type="match status" value="1"/>
</dbReference>
<proteinExistence type="predicted"/>
<dbReference type="EMBL" id="BAIQ01000021">
    <property type="protein sequence ID" value="GAE15742.1"/>
    <property type="molecule type" value="Genomic_DNA"/>
</dbReference>
<evidence type="ECO:0000313" key="2">
    <source>
        <dbReference type="Proteomes" id="UP000018861"/>
    </source>
</evidence>
<evidence type="ECO:0008006" key="3">
    <source>
        <dbReference type="Google" id="ProtNLM"/>
    </source>
</evidence>
<dbReference type="InterPro" id="IPR009414">
    <property type="entry name" value="DUF1064"/>
</dbReference>
<organism evidence="1 2">
    <name type="scientific">Bacteroides pyogenes JCM 6292</name>
    <dbReference type="NCBI Taxonomy" id="1235809"/>
    <lineage>
        <taxon>Bacteria</taxon>
        <taxon>Pseudomonadati</taxon>
        <taxon>Bacteroidota</taxon>
        <taxon>Bacteroidia</taxon>
        <taxon>Bacteroidales</taxon>
        <taxon>Bacteroidaceae</taxon>
        <taxon>Bacteroides</taxon>
    </lineage>
</organism>
<gene>
    <name evidence="1" type="ORF">JCM6292_2066</name>
</gene>
<evidence type="ECO:0000313" key="1">
    <source>
        <dbReference type="EMBL" id="GAE15742.1"/>
    </source>
</evidence>